<organism evidence="2 3">
    <name type="scientific">Glutamicibacter mishrai</name>
    <dbReference type="NCBI Taxonomy" id="1775880"/>
    <lineage>
        <taxon>Bacteria</taxon>
        <taxon>Bacillati</taxon>
        <taxon>Actinomycetota</taxon>
        <taxon>Actinomycetes</taxon>
        <taxon>Micrococcales</taxon>
        <taxon>Micrococcaceae</taxon>
        <taxon>Glutamicibacter</taxon>
    </lineage>
</organism>
<feature type="region of interest" description="Disordered" evidence="1">
    <location>
        <begin position="1"/>
        <end position="106"/>
    </location>
</feature>
<dbReference type="Proteomes" id="UP000502331">
    <property type="component" value="Chromosome"/>
</dbReference>
<evidence type="ECO:0000256" key="1">
    <source>
        <dbReference type="SAM" id="MobiDB-lite"/>
    </source>
</evidence>
<dbReference type="RefSeq" id="WP_172511668.1">
    <property type="nucleotide sequence ID" value="NZ_CP032549.1"/>
</dbReference>
<protein>
    <submittedName>
        <fullName evidence="2">Uncharacterized protein</fullName>
    </submittedName>
</protein>
<dbReference type="EMBL" id="CP032549">
    <property type="protein sequence ID" value="QIV86829.1"/>
    <property type="molecule type" value="Genomic_DNA"/>
</dbReference>
<sequence length="290" mass="30813">MSTNDHPRSNPFPDDPRSTPQPGTVRHGLNDPDPLTEPQTDLFPSGTVEPVPADAHDSGDLQSPGNGSTSGKAQAAQDLAREGQESATHVLDSAKQEASMLAEQAKDQATHLWDELGSDLKEQTSAQQRKVAANLRDISDEFRAMLDQSSASGTASMLVDQASHHSGQAADWLEQREPHDLLDEVKGFARKRPAAFLGLALGVGLLAGRMTRNASEPKEGTGHRDQEPRPGTTSAPNAASGDGPGPVRVNPSFQGTTRVDSAGNPLHADSVDVDPLRSYPPGDPRSTDYR</sequence>
<feature type="region of interest" description="Disordered" evidence="1">
    <location>
        <begin position="211"/>
        <end position="290"/>
    </location>
</feature>
<proteinExistence type="predicted"/>
<reference evidence="2 3" key="1">
    <citation type="submission" date="2018-09" db="EMBL/GenBank/DDBJ databases">
        <title>Glutamicibacter mishrai S5-52T (LMG 29155T = KCTC 39846T).</title>
        <authorList>
            <person name="Das S.K."/>
        </authorList>
    </citation>
    <scope>NUCLEOTIDE SEQUENCE [LARGE SCALE GENOMIC DNA]</scope>
    <source>
        <strain evidence="2 3">S5-52</strain>
    </source>
</reference>
<name>A0A6H0SK96_9MICC</name>
<evidence type="ECO:0000313" key="3">
    <source>
        <dbReference type="Proteomes" id="UP000502331"/>
    </source>
</evidence>
<keyword evidence="3" id="KW-1185">Reference proteome</keyword>
<dbReference type="AlphaFoldDB" id="A0A6H0SK96"/>
<feature type="compositionally biased region" description="Polar residues" evidence="1">
    <location>
        <begin position="60"/>
        <end position="72"/>
    </location>
</feature>
<accession>A0A6H0SK96</accession>
<gene>
    <name evidence="2" type="ORF">D3791_06560</name>
</gene>
<feature type="compositionally biased region" description="Basic and acidic residues" evidence="1">
    <location>
        <begin position="215"/>
        <end position="228"/>
    </location>
</feature>
<evidence type="ECO:0000313" key="2">
    <source>
        <dbReference type="EMBL" id="QIV86829.1"/>
    </source>
</evidence>